<keyword evidence="2" id="KW-1185">Reference proteome</keyword>
<gene>
    <name evidence="1" type="ORF">TcWFU_008098</name>
</gene>
<protein>
    <submittedName>
        <fullName evidence="1">Uncharacterized protein</fullName>
    </submittedName>
</protein>
<proteinExistence type="predicted"/>
<name>A0ABR4PZR5_9CEST</name>
<dbReference type="Proteomes" id="UP001651158">
    <property type="component" value="Unassembled WGS sequence"/>
</dbReference>
<accession>A0ABR4PZR5</accession>
<evidence type="ECO:0000313" key="1">
    <source>
        <dbReference type="EMBL" id="KAL5102869.1"/>
    </source>
</evidence>
<organism evidence="1 2">
    <name type="scientific">Taenia crassiceps</name>
    <dbReference type="NCBI Taxonomy" id="6207"/>
    <lineage>
        <taxon>Eukaryota</taxon>
        <taxon>Metazoa</taxon>
        <taxon>Spiralia</taxon>
        <taxon>Lophotrochozoa</taxon>
        <taxon>Platyhelminthes</taxon>
        <taxon>Cestoda</taxon>
        <taxon>Eucestoda</taxon>
        <taxon>Cyclophyllidea</taxon>
        <taxon>Taeniidae</taxon>
        <taxon>Taenia</taxon>
    </lineage>
</organism>
<evidence type="ECO:0000313" key="2">
    <source>
        <dbReference type="Proteomes" id="UP001651158"/>
    </source>
</evidence>
<reference evidence="1 2" key="1">
    <citation type="journal article" date="2022" name="Front. Cell. Infect. Microbiol.">
        <title>The Genomes of Two Strains of Taenia crassiceps the Animal Model for the Study of Human Cysticercosis.</title>
        <authorList>
            <person name="Bobes R.J."/>
            <person name="Estrada K."/>
            <person name="Rios-Valencia D.G."/>
            <person name="Calderon-Gallegos A."/>
            <person name="de la Torre P."/>
            <person name="Carrero J.C."/>
            <person name="Sanchez-Flores A."/>
            <person name="Laclette J.P."/>
        </authorList>
    </citation>
    <scope>NUCLEOTIDE SEQUENCE [LARGE SCALE GENOMIC DNA]</scope>
    <source>
        <strain evidence="1">WFUcys</strain>
    </source>
</reference>
<comment type="caution">
    <text evidence="1">The sequence shown here is derived from an EMBL/GenBank/DDBJ whole genome shotgun (WGS) entry which is preliminary data.</text>
</comment>
<dbReference type="EMBL" id="JAKROA010000023">
    <property type="protein sequence ID" value="KAL5102869.1"/>
    <property type="molecule type" value="Genomic_DNA"/>
</dbReference>
<sequence>MQLHRTVIAATFACNRRSACTRQAQTIAPHLILVPRFDGTGKHHAKKPATHSNLHMCCSCNKELHILVYVFFCPPVFILHSVIRQGLPLARFVCSSYAVSLPSSFTSVSSSPTVSHSRGVVGMRLKQTDSTIIRSNQRLQILSFRIATPRPTPPFINVIQVNGRKHALPAFSSYPSSSSPRFPPHNSPSASILFASRLLLLPPLSASLTLHQNTIPKCQYS</sequence>